<dbReference type="FunFam" id="3.30.730.10:FF:000001">
    <property type="entry name" value="Ethylene-responsive transcription factor 2"/>
    <property type="match status" value="1"/>
</dbReference>
<dbReference type="SUPFAM" id="SSF54171">
    <property type="entry name" value="DNA-binding domain"/>
    <property type="match status" value="1"/>
</dbReference>
<dbReference type="GO" id="GO:0009873">
    <property type="term" value="P:ethylene-activated signaling pathway"/>
    <property type="evidence" value="ECO:0007669"/>
    <property type="project" value="InterPro"/>
</dbReference>
<dbReference type="PANTHER" id="PTHR31190:SF374">
    <property type="entry name" value="AP2_ERF DOMAIN-CONTAINING PROTEIN"/>
    <property type="match status" value="1"/>
</dbReference>
<dbReference type="InterPro" id="IPR016177">
    <property type="entry name" value="DNA-bd_dom_sf"/>
</dbReference>
<keyword evidence="3" id="KW-0238">DNA-binding</keyword>
<keyword evidence="10" id="KW-1185">Reference proteome</keyword>
<feature type="region of interest" description="Disordered" evidence="7">
    <location>
        <begin position="179"/>
        <end position="204"/>
    </location>
</feature>
<accession>A0AAE1JG64</accession>
<dbReference type="GO" id="GO:0003700">
    <property type="term" value="F:DNA-binding transcription factor activity"/>
    <property type="evidence" value="ECO:0007669"/>
    <property type="project" value="InterPro"/>
</dbReference>
<dbReference type="InterPro" id="IPR036955">
    <property type="entry name" value="AP2/ERF_dom_sf"/>
</dbReference>
<evidence type="ECO:0000256" key="4">
    <source>
        <dbReference type="ARBA" id="ARBA00023163"/>
    </source>
</evidence>
<evidence type="ECO:0000256" key="3">
    <source>
        <dbReference type="ARBA" id="ARBA00023125"/>
    </source>
</evidence>
<reference evidence="9" key="1">
    <citation type="submission" date="2023-10" db="EMBL/GenBank/DDBJ databases">
        <title>Chromosome-level genome of the transformable northern wattle, Acacia crassicarpa.</title>
        <authorList>
            <person name="Massaro I."/>
            <person name="Sinha N.R."/>
            <person name="Poethig S."/>
            <person name="Leichty A.R."/>
        </authorList>
    </citation>
    <scope>NUCLEOTIDE SEQUENCE</scope>
    <source>
        <strain evidence="9">Acra3RX</strain>
        <tissue evidence="9">Leaf</tissue>
    </source>
</reference>
<evidence type="ECO:0000259" key="8">
    <source>
        <dbReference type="PROSITE" id="PS51032"/>
    </source>
</evidence>
<name>A0AAE1JG64_9FABA</name>
<evidence type="ECO:0000256" key="6">
    <source>
        <dbReference type="ARBA" id="ARBA00024343"/>
    </source>
</evidence>
<proteinExistence type="inferred from homology"/>
<dbReference type="Pfam" id="PF00847">
    <property type="entry name" value="AP2"/>
    <property type="match status" value="1"/>
</dbReference>
<dbReference type="InterPro" id="IPR044808">
    <property type="entry name" value="ERF_plant"/>
</dbReference>
<dbReference type="PROSITE" id="PS51032">
    <property type="entry name" value="AP2_ERF"/>
    <property type="match status" value="1"/>
</dbReference>
<sequence length="204" mass="22605">MSQVFHYSSPDSTEHSCSTLEAIRHHLLGNEMADLPRLYSLATTSDDIPVHSQSPPVVYDGRYVNEPAPQVCTIDDKNIKIEDAVAARGDEYCNVAPPVEQQGYRGVRRRPWGKYAAEIRDSAKNGARVWLGTYDTAEDAAIAYDRAAYEMRGAKAKLNFPHLVGSNVWESVRATRKRNDLTMASGSGGGKECSSKLKRRKSET</sequence>
<comment type="subcellular location">
    <subcellularLocation>
        <location evidence="1">Nucleus</location>
    </subcellularLocation>
</comment>
<organism evidence="9 10">
    <name type="scientific">Acacia crassicarpa</name>
    <name type="common">northern wattle</name>
    <dbReference type="NCBI Taxonomy" id="499986"/>
    <lineage>
        <taxon>Eukaryota</taxon>
        <taxon>Viridiplantae</taxon>
        <taxon>Streptophyta</taxon>
        <taxon>Embryophyta</taxon>
        <taxon>Tracheophyta</taxon>
        <taxon>Spermatophyta</taxon>
        <taxon>Magnoliopsida</taxon>
        <taxon>eudicotyledons</taxon>
        <taxon>Gunneridae</taxon>
        <taxon>Pentapetalae</taxon>
        <taxon>rosids</taxon>
        <taxon>fabids</taxon>
        <taxon>Fabales</taxon>
        <taxon>Fabaceae</taxon>
        <taxon>Caesalpinioideae</taxon>
        <taxon>mimosoid clade</taxon>
        <taxon>Acacieae</taxon>
        <taxon>Acacia</taxon>
    </lineage>
</organism>
<dbReference type="CDD" id="cd00018">
    <property type="entry name" value="AP2"/>
    <property type="match status" value="1"/>
</dbReference>
<evidence type="ECO:0000313" key="10">
    <source>
        <dbReference type="Proteomes" id="UP001293593"/>
    </source>
</evidence>
<evidence type="ECO:0000256" key="2">
    <source>
        <dbReference type="ARBA" id="ARBA00023015"/>
    </source>
</evidence>
<dbReference type="SMART" id="SM00380">
    <property type="entry name" value="AP2"/>
    <property type="match status" value="1"/>
</dbReference>
<dbReference type="Proteomes" id="UP001293593">
    <property type="component" value="Unassembled WGS sequence"/>
</dbReference>
<protein>
    <recommendedName>
        <fullName evidence="8">AP2/ERF domain-containing protein</fullName>
    </recommendedName>
</protein>
<dbReference type="EMBL" id="JAWXYG010000006">
    <property type="protein sequence ID" value="KAK4269952.1"/>
    <property type="molecule type" value="Genomic_DNA"/>
</dbReference>
<evidence type="ECO:0000313" key="9">
    <source>
        <dbReference type="EMBL" id="KAK4269952.1"/>
    </source>
</evidence>
<gene>
    <name evidence="9" type="ORF">QN277_023044</name>
</gene>
<dbReference type="InterPro" id="IPR001471">
    <property type="entry name" value="AP2/ERF_dom"/>
</dbReference>
<evidence type="ECO:0000256" key="7">
    <source>
        <dbReference type="SAM" id="MobiDB-lite"/>
    </source>
</evidence>
<keyword evidence="2" id="KW-0805">Transcription regulation</keyword>
<comment type="similarity">
    <text evidence="6">Belongs to the AP2/ERF transcription factor family. ERF subfamily.</text>
</comment>
<evidence type="ECO:0000256" key="5">
    <source>
        <dbReference type="ARBA" id="ARBA00023242"/>
    </source>
</evidence>
<evidence type="ECO:0000256" key="1">
    <source>
        <dbReference type="ARBA" id="ARBA00004123"/>
    </source>
</evidence>
<dbReference type="Gene3D" id="3.30.730.10">
    <property type="entry name" value="AP2/ERF domain"/>
    <property type="match status" value="1"/>
</dbReference>
<dbReference type="GO" id="GO:0003677">
    <property type="term" value="F:DNA binding"/>
    <property type="evidence" value="ECO:0007669"/>
    <property type="project" value="UniProtKB-KW"/>
</dbReference>
<keyword evidence="5" id="KW-0539">Nucleus</keyword>
<dbReference type="PANTHER" id="PTHR31190">
    <property type="entry name" value="DNA-BINDING DOMAIN"/>
    <property type="match status" value="1"/>
</dbReference>
<feature type="domain" description="AP2/ERF" evidence="8">
    <location>
        <begin position="103"/>
        <end position="161"/>
    </location>
</feature>
<comment type="caution">
    <text evidence="9">The sequence shown here is derived from an EMBL/GenBank/DDBJ whole genome shotgun (WGS) entry which is preliminary data.</text>
</comment>
<dbReference type="AlphaFoldDB" id="A0AAE1JG64"/>
<dbReference type="GO" id="GO:0005634">
    <property type="term" value="C:nucleus"/>
    <property type="evidence" value="ECO:0007669"/>
    <property type="project" value="UniProtKB-SubCell"/>
</dbReference>
<keyword evidence="4" id="KW-0804">Transcription</keyword>
<dbReference type="PRINTS" id="PR00367">
    <property type="entry name" value="ETHRSPELEMNT"/>
</dbReference>